<dbReference type="InterPro" id="IPR004682">
    <property type="entry name" value="TRAP_DctP"/>
</dbReference>
<evidence type="ECO:0000256" key="3">
    <source>
        <dbReference type="ARBA" id="ARBA00022729"/>
    </source>
</evidence>
<protein>
    <submittedName>
        <fullName evidence="5">C4-dicarboxylate-binding protein DctP</fullName>
    </submittedName>
</protein>
<dbReference type="Gene3D" id="3.40.190.170">
    <property type="entry name" value="Bacterial extracellular solute-binding protein, family 7"/>
    <property type="match status" value="1"/>
</dbReference>
<dbReference type="NCBIfam" id="NF037995">
    <property type="entry name" value="TRAP_S1"/>
    <property type="match status" value="1"/>
</dbReference>
<dbReference type="Pfam" id="PF03480">
    <property type="entry name" value="DctP"/>
    <property type="match status" value="1"/>
</dbReference>
<dbReference type="GO" id="GO:0015740">
    <property type="term" value="P:C4-dicarboxylate transport"/>
    <property type="evidence" value="ECO:0007669"/>
    <property type="project" value="TreeGrafter"/>
</dbReference>
<accession>A0A1H6Z1Z8</accession>
<dbReference type="EMBL" id="FNZE01000009">
    <property type="protein sequence ID" value="SEJ47553.1"/>
    <property type="molecule type" value="Genomic_DNA"/>
</dbReference>
<dbReference type="OrthoDB" id="9771186at2"/>
<dbReference type="PANTHER" id="PTHR33376:SF7">
    <property type="entry name" value="C4-DICARBOXYLATE-BINDING PROTEIN DCTB"/>
    <property type="match status" value="1"/>
</dbReference>
<evidence type="ECO:0000256" key="4">
    <source>
        <dbReference type="SAM" id="SignalP"/>
    </source>
</evidence>
<evidence type="ECO:0000313" key="5">
    <source>
        <dbReference type="EMBL" id="SEJ47553.1"/>
    </source>
</evidence>
<dbReference type="STRING" id="915471.SAMN05216201_109127"/>
<name>A0A1H6Z1Z8_9PSED</name>
<feature type="chain" id="PRO_5017425651" evidence="4">
    <location>
        <begin position="22"/>
        <end position="336"/>
    </location>
</feature>
<dbReference type="GO" id="GO:0055085">
    <property type="term" value="P:transmembrane transport"/>
    <property type="evidence" value="ECO:0007669"/>
    <property type="project" value="InterPro"/>
</dbReference>
<dbReference type="Proteomes" id="UP000242930">
    <property type="component" value="Unassembled WGS sequence"/>
</dbReference>
<keyword evidence="2" id="KW-0813">Transport</keyword>
<organism evidence="5 6">
    <name type="scientific">Pseudomonas linyingensis</name>
    <dbReference type="NCBI Taxonomy" id="915471"/>
    <lineage>
        <taxon>Bacteria</taxon>
        <taxon>Pseudomonadati</taxon>
        <taxon>Pseudomonadota</taxon>
        <taxon>Gammaproteobacteria</taxon>
        <taxon>Pseudomonadales</taxon>
        <taxon>Pseudomonadaceae</taxon>
        <taxon>Pseudomonas</taxon>
    </lineage>
</organism>
<dbReference type="NCBIfam" id="TIGR00787">
    <property type="entry name" value="dctP"/>
    <property type="match status" value="1"/>
</dbReference>
<dbReference type="InterPro" id="IPR018389">
    <property type="entry name" value="DctP_fam"/>
</dbReference>
<proteinExistence type="inferred from homology"/>
<dbReference type="PIRSF" id="PIRSF006470">
    <property type="entry name" value="DctB"/>
    <property type="match status" value="1"/>
</dbReference>
<dbReference type="RefSeq" id="WP_090311439.1">
    <property type="nucleotide sequence ID" value="NZ_FNZE01000009.1"/>
</dbReference>
<sequence>MLKTLLAACLAAGLTLPGAVAQAAKADEPIVIRFAHVVTDDTPKGQGALLLQKLVAERLGDRVKVEVHANSSLVGDAEELAALQRGDVHLLAPSLAKFEQYTPKLKVFDLPFLFDDLAAVDRFQQRPTGRDLLLSMSQHGIIGLAYWHNGMKQLSANRPLQQPADARELSFRIQSSKVLEAQFAAVGARSVKLPFAEVRSALQGGKVQGAENPWSNLYSQQLYQVQPYISETNHGVLDYMLVSNARFWYGIPHEIRSELEAIIDEVTYAVNQQAARLNAADRERIAASGKSRIIALSDAERAAWREAMQPVWQQFEGEIGATVLRAAKAANRSAQN</sequence>
<dbReference type="InterPro" id="IPR038404">
    <property type="entry name" value="TRAP_DctP_sf"/>
</dbReference>
<evidence type="ECO:0000256" key="1">
    <source>
        <dbReference type="ARBA" id="ARBA00009023"/>
    </source>
</evidence>
<evidence type="ECO:0000256" key="2">
    <source>
        <dbReference type="ARBA" id="ARBA00022448"/>
    </source>
</evidence>
<dbReference type="GO" id="GO:0030288">
    <property type="term" value="C:outer membrane-bounded periplasmic space"/>
    <property type="evidence" value="ECO:0007669"/>
    <property type="project" value="InterPro"/>
</dbReference>
<dbReference type="AlphaFoldDB" id="A0A1H6Z1Z8"/>
<comment type="similarity">
    <text evidence="1">Belongs to the bacterial solute-binding protein 7 family.</text>
</comment>
<keyword evidence="6" id="KW-1185">Reference proteome</keyword>
<evidence type="ECO:0000313" key="6">
    <source>
        <dbReference type="Proteomes" id="UP000242930"/>
    </source>
</evidence>
<gene>
    <name evidence="5" type="ORF">SAMN05216201_109127</name>
</gene>
<keyword evidence="3 4" id="KW-0732">Signal</keyword>
<dbReference type="PANTHER" id="PTHR33376">
    <property type="match status" value="1"/>
</dbReference>
<reference evidence="6" key="1">
    <citation type="submission" date="2016-10" db="EMBL/GenBank/DDBJ databases">
        <authorList>
            <person name="Varghese N."/>
            <person name="Submissions S."/>
        </authorList>
    </citation>
    <scope>NUCLEOTIDE SEQUENCE [LARGE SCALE GENOMIC DNA]</scope>
    <source>
        <strain evidence="6">LMG 25967</strain>
    </source>
</reference>
<feature type="signal peptide" evidence="4">
    <location>
        <begin position="1"/>
        <end position="21"/>
    </location>
</feature>